<dbReference type="InterPro" id="IPR002196">
    <property type="entry name" value="Glyco_hydro_24"/>
</dbReference>
<evidence type="ECO:0000256" key="4">
    <source>
        <dbReference type="ARBA" id="ARBA00022801"/>
    </source>
</evidence>
<dbReference type="EMBL" id="CP117417">
    <property type="protein sequence ID" value="WCT78865.1"/>
    <property type="molecule type" value="Genomic_DNA"/>
</dbReference>
<keyword evidence="4 6" id="KW-0378">Hydrolase</keyword>
<proteinExistence type="inferred from homology"/>
<keyword evidence="2 6" id="KW-0929">Antimicrobial</keyword>
<evidence type="ECO:0000256" key="6">
    <source>
        <dbReference type="RuleBase" id="RU003788"/>
    </source>
</evidence>
<dbReference type="InterPro" id="IPR023347">
    <property type="entry name" value="Lysozyme_dom_sf"/>
</dbReference>
<dbReference type="Gene3D" id="1.10.530.40">
    <property type="match status" value="1"/>
</dbReference>
<dbReference type="Pfam" id="PF00959">
    <property type="entry name" value="Phage_lysozyme"/>
    <property type="match status" value="1"/>
</dbReference>
<dbReference type="Proteomes" id="UP001218231">
    <property type="component" value="Chromosome"/>
</dbReference>
<dbReference type="PANTHER" id="PTHR38107:SF3">
    <property type="entry name" value="LYSOZYME RRRD-RELATED"/>
    <property type="match status" value="1"/>
</dbReference>
<keyword evidence="3 6" id="KW-0081">Bacteriolytic enzyme</keyword>
<dbReference type="HAMAP" id="MF_04110">
    <property type="entry name" value="ENDOLYSIN_T4"/>
    <property type="match status" value="1"/>
</dbReference>
<dbReference type="InterPro" id="IPR051018">
    <property type="entry name" value="Bacteriophage_GH24"/>
</dbReference>
<dbReference type="RefSeq" id="WP_273619165.1">
    <property type="nucleotide sequence ID" value="NZ_CP117417.1"/>
</dbReference>
<accession>A0ABY7U2Q6</accession>
<keyword evidence="8" id="KW-1185">Reference proteome</keyword>
<protein>
    <recommendedName>
        <fullName evidence="6">Lysozyme</fullName>
        <ecNumber evidence="6">3.2.1.17</ecNumber>
    </recommendedName>
</protein>
<comment type="similarity">
    <text evidence="6">Belongs to the glycosyl hydrolase 24 family.</text>
</comment>
<evidence type="ECO:0000313" key="8">
    <source>
        <dbReference type="Proteomes" id="UP001218231"/>
    </source>
</evidence>
<dbReference type="SUPFAM" id="SSF53955">
    <property type="entry name" value="Lysozyme-like"/>
    <property type="match status" value="1"/>
</dbReference>
<keyword evidence="5 6" id="KW-0326">Glycosidase</keyword>
<dbReference type="InterPro" id="IPR034690">
    <property type="entry name" value="Endolysin_T4_type"/>
</dbReference>
<evidence type="ECO:0000313" key="7">
    <source>
        <dbReference type="EMBL" id="WCT78865.1"/>
    </source>
</evidence>
<comment type="catalytic activity">
    <reaction evidence="1 6">
        <text>Hydrolysis of (1-&gt;4)-beta-linkages between N-acetylmuramic acid and N-acetyl-D-glucosamine residues in a peptidoglycan and between N-acetyl-D-glucosamine residues in chitodextrins.</text>
        <dbReference type="EC" id="3.2.1.17"/>
    </reaction>
</comment>
<organism evidence="7 8">
    <name type="scientific">Novosphingobium humi</name>
    <dbReference type="NCBI Taxonomy" id="2282397"/>
    <lineage>
        <taxon>Bacteria</taxon>
        <taxon>Pseudomonadati</taxon>
        <taxon>Pseudomonadota</taxon>
        <taxon>Alphaproteobacteria</taxon>
        <taxon>Sphingomonadales</taxon>
        <taxon>Sphingomonadaceae</taxon>
        <taxon>Novosphingobium</taxon>
    </lineage>
</organism>
<sequence>MATQPENAAPKKGGIVVMVAALLALIGPATTQLVLTEIPKEESGRKVAVTVSPQAGTATITHISGKQYLRVYLDMVGVATACDGLTGEGIKVGREFTEEQCASMLITRLTADAARVMACSPGLALTIPRRDNVRYAALSLAHNVGWQTYCASTMRARINAGQIRGACDALTWFNKAGGRVVPGIVARRKREQAICLRDA</sequence>
<evidence type="ECO:0000256" key="1">
    <source>
        <dbReference type="ARBA" id="ARBA00000632"/>
    </source>
</evidence>
<evidence type="ECO:0000256" key="5">
    <source>
        <dbReference type="ARBA" id="ARBA00023295"/>
    </source>
</evidence>
<dbReference type="InterPro" id="IPR023346">
    <property type="entry name" value="Lysozyme-like_dom_sf"/>
</dbReference>
<reference evidence="7 8" key="1">
    <citation type="submission" date="2023-02" db="EMBL/GenBank/DDBJ databases">
        <title>Genome sequence of Novosphingobium humi KACC 19094.</title>
        <authorList>
            <person name="Kim S."/>
            <person name="Heo J."/>
            <person name="Kwon S.-W."/>
        </authorList>
    </citation>
    <scope>NUCLEOTIDE SEQUENCE [LARGE SCALE GENOMIC DNA]</scope>
    <source>
        <strain evidence="7 8">KACC 19094</strain>
    </source>
</reference>
<evidence type="ECO:0000256" key="2">
    <source>
        <dbReference type="ARBA" id="ARBA00022529"/>
    </source>
</evidence>
<name>A0ABY7U2Q6_9SPHN</name>
<evidence type="ECO:0000256" key="3">
    <source>
        <dbReference type="ARBA" id="ARBA00022638"/>
    </source>
</evidence>
<dbReference type="CDD" id="cd16900">
    <property type="entry name" value="endolysin_R21-like"/>
    <property type="match status" value="1"/>
</dbReference>
<gene>
    <name evidence="7" type="ORF">PQ457_07885</name>
</gene>
<dbReference type="EC" id="3.2.1.17" evidence="6"/>
<dbReference type="PANTHER" id="PTHR38107">
    <property type="match status" value="1"/>
</dbReference>